<proteinExistence type="predicted"/>
<name>A0ACC3NZ05_9PEZI</name>
<sequence>MDNNHRRSNDVDDTADSPDDHDRSDSPEEDYTSIVDVVLGESQPSDVILPIISGQRIRIIDDTGPEGPQSRIQNWFDNHIRNLRSLTQEVQERSADWTQEEAQQSLPFFRQIIEEGARMGPPSELMGPSPPLLSRLFQQRAPTPSPISSRRPSVLSDGPVSDAARSEQSEDDDDDNNDNDDGIAWLSYEGRLIMSTAGTRLPAQGCVEIYVSEGAGDAPRRLGVHLCRG</sequence>
<organism evidence="1 2">
    <name type="scientific">Vermiconidia calcicola</name>
    <dbReference type="NCBI Taxonomy" id="1690605"/>
    <lineage>
        <taxon>Eukaryota</taxon>
        <taxon>Fungi</taxon>
        <taxon>Dikarya</taxon>
        <taxon>Ascomycota</taxon>
        <taxon>Pezizomycotina</taxon>
        <taxon>Dothideomycetes</taxon>
        <taxon>Dothideomycetidae</taxon>
        <taxon>Mycosphaerellales</taxon>
        <taxon>Extremaceae</taxon>
        <taxon>Vermiconidia</taxon>
    </lineage>
</organism>
<evidence type="ECO:0000313" key="2">
    <source>
        <dbReference type="Proteomes" id="UP001281147"/>
    </source>
</evidence>
<protein>
    <submittedName>
        <fullName evidence="1">Uncharacterized protein</fullName>
    </submittedName>
</protein>
<evidence type="ECO:0000313" key="1">
    <source>
        <dbReference type="EMBL" id="KAK3725922.1"/>
    </source>
</evidence>
<reference evidence="1" key="1">
    <citation type="submission" date="2023-07" db="EMBL/GenBank/DDBJ databases">
        <title>Black Yeasts Isolated from many extreme environments.</title>
        <authorList>
            <person name="Coleine C."/>
            <person name="Stajich J.E."/>
            <person name="Selbmann L."/>
        </authorList>
    </citation>
    <scope>NUCLEOTIDE SEQUENCE</scope>
    <source>
        <strain evidence="1">CCFEE 5714</strain>
    </source>
</reference>
<dbReference type="Proteomes" id="UP001281147">
    <property type="component" value="Unassembled WGS sequence"/>
</dbReference>
<comment type="caution">
    <text evidence="1">The sequence shown here is derived from an EMBL/GenBank/DDBJ whole genome shotgun (WGS) entry which is preliminary data.</text>
</comment>
<accession>A0ACC3NZ05</accession>
<gene>
    <name evidence="1" type="ORF">LTR37_000070</name>
</gene>
<dbReference type="EMBL" id="JAUTXU010000001">
    <property type="protein sequence ID" value="KAK3725922.1"/>
    <property type="molecule type" value="Genomic_DNA"/>
</dbReference>
<keyword evidence="2" id="KW-1185">Reference proteome</keyword>